<feature type="compositionally biased region" description="Pro residues" evidence="1">
    <location>
        <begin position="51"/>
        <end position="62"/>
    </location>
</feature>
<feature type="compositionally biased region" description="Low complexity" evidence="1">
    <location>
        <begin position="87"/>
        <end position="99"/>
    </location>
</feature>
<keyword evidence="3" id="KW-1185">Reference proteome</keyword>
<proteinExistence type="predicted"/>
<evidence type="ECO:0000313" key="2">
    <source>
        <dbReference type="EMBL" id="CAB4022392.1"/>
    </source>
</evidence>
<comment type="caution">
    <text evidence="2">The sequence shown here is derived from an EMBL/GenBank/DDBJ whole genome shotgun (WGS) entry which is preliminary data.</text>
</comment>
<feature type="compositionally biased region" description="Low complexity" evidence="1">
    <location>
        <begin position="1"/>
        <end position="22"/>
    </location>
</feature>
<gene>
    <name evidence="2" type="ORF">PACLA_8A062205</name>
</gene>
<evidence type="ECO:0000256" key="1">
    <source>
        <dbReference type="SAM" id="MobiDB-lite"/>
    </source>
</evidence>
<dbReference type="PRINTS" id="PR01217">
    <property type="entry name" value="PRICHEXTENSN"/>
</dbReference>
<dbReference type="Proteomes" id="UP001152795">
    <property type="component" value="Unassembled WGS sequence"/>
</dbReference>
<dbReference type="AlphaFoldDB" id="A0A7D9KYQ6"/>
<name>A0A7D9KYQ6_PARCT</name>
<accession>A0A7D9KYQ6</accession>
<sequence length="105" mass="11356">MANIITTPTSSTPSTRQPAPTTINHPPVFPRPRAADFFNPPPPVMEDVPEPEQPTTPPPCPQSLPSTSPPNQTVTPPDQTPIIEDPSTTSFPSSRTTTSLQDFRQ</sequence>
<protein>
    <submittedName>
        <fullName evidence="2">Uncharacterized protein</fullName>
    </submittedName>
</protein>
<reference evidence="2" key="1">
    <citation type="submission" date="2020-04" db="EMBL/GenBank/DDBJ databases">
        <authorList>
            <person name="Alioto T."/>
            <person name="Alioto T."/>
            <person name="Gomez Garrido J."/>
        </authorList>
    </citation>
    <scope>NUCLEOTIDE SEQUENCE</scope>
    <source>
        <strain evidence="2">A484AB</strain>
    </source>
</reference>
<dbReference type="EMBL" id="CACRXK020011948">
    <property type="protein sequence ID" value="CAB4022392.1"/>
    <property type="molecule type" value="Genomic_DNA"/>
</dbReference>
<organism evidence="2 3">
    <name type="scientific">Paramuricea clavata</name>
    <name type="common">Red gorgonian</name>
    <name type="synonym">Violescent sea-whip</name>
    <dbReference type="NCBI Taxonomy" id="317549"/>
    <lineage>
        <taxon>Eukaryota</taxon>
        <taxon>Metazoa</taxon>
        <taxon>Cnidaria</taxon>
        <taxon>Anthozoa</taxon>
        <taxon>Octocorallia</taxon>
        <taxon>Malacalcyonacea</taxon>
        <taxon>Plexauridae</taxon>
        <taxon>Paramuricea</taxon>
    </lineage>
</organism>
<evidence type="ECO:0000313" key="3">
    <source>
        <dbReference type="Proteomes" id="UP001152795"/>
    </source>
</evidence>
<feature type="region of interest" description="Disordered" evidence="1">
    <location>
        <begin position="1"/>
        <end position="105"/>
    </location>
</feature>